<keyword evidence="3" id="KW-1185">Reference proteome</keyword>
<name>A0A370QHV3_9GAMM</name>
<dbReference type="Pfam" id="PF01636">
    <property type="entry name" value="APH"/>
    <property type="match status" value="1"/>
</dbReference>
<evidence type="ECO:0000259" key="1">
    <source>
        <dbReference type="Pfam" id="PF01636"/>
    </source>
</evidence>
<dbReference type="Proteomes" id="UP000254848">
    <property type="component" value="Unassembled WGS sequence"/>
</dbReference>
<dbReference type="SUPFAM" id="SSF56112">
    <property type="entry name" value="Protein kinase-like (PK-like)"/>
    <property type="match status" value="2"/>
</dbReference>
<keyword evidence="2" id="KW-0808">Transferase</keyword>
<feature type="domain" description="Aminoglycoside phosphotransferase" evidence="1">
    <location>
        <begin position="157"/>
        <end position="354"/>
    </location>
</feature>
<evidence type="ECO:0000313" key="2">
    <source>
        <dbReference type="EMBL" id="RDK87899.1"/>
    </source>
</evidence>
<comment type="caution">
    <text evidence="2">The sequence shown here is derived from an EMBL/GenBank/DDBJ whole genome shotgun (WGS) entry which is preliminary data.</text>
</comment>
<dbReference type="RefSeq" id="WP_221810512.1">
    <property type="nucleotide sequence ID" value="NZ_SDGT01000005.1"/>
</dbReference>
<reference evidence="2 3" key="1">
    <citation type="submission" date="2018-07" db="EMBL/GenBank/DDBJ databases">
        <title>Genomic Encyclopedia of Type Strains, Phase IV (KMG-IV): sequencing the most valuable type-strain genomes for metagenomic binning, comparative biology and taxonomic classification.</title>
        <authorList>
            <person name="Goeker M."/>
        </authorList>
    </citation>
    <scope>NUCLEOTIDE SEQUENCE [LARGE SCALE GENOMIC DNA]</scope>
    <source>
        <strain evidence="2 3">DSM 103736</strain>
    </source>
</reference>
<sequence>MTAHDAELALIARDPALPGLGLLLSNERLLAALHTLPAFAHARALKGTYLRYKPGTSCILALEITLAGGESQRCFAKALTRERFAASRAHPKRQALLAAGHPHAPLFLADDAILLQHPTGDRGIRYLDVLWNEKQRAALLRRWLPDLANAPDVEWRFLRYKPERRCVVSIVHAGKPQAVIRCASEHEFGAILQGCATGSALGHVELLGALGEKRLAATCWIEGESLEQLLRDPCMPKLVARAGEALAHVHNAPFTLPARRTTDDDLNQMRRALDTLYTLYPQAVSRFEHCAGRIGQHIRRFEQPAVILHGDFSADQVIVTGPDAPLRIIDWDRSTSGHPLNDMATFLARIEMDVIEGNLSRIQADSARAALLSGYSAHRALPCEGLPWYTALALLALAAEPFRKRDARWPATIDALLQRAEQLTADTTSPGDNDWQERLTQLCQAQHMAQPLQQALGQQMLQSGKVLRHKPGRRALIAYQLAAGNSTLTHAVLGKYREKGTDKHAFACQRALWENGFDGQNAASVPEPLALLPERKMWLQRKADAECLTLRLSPHADLAVTGAAVGTALAALQSNEALRTAVAGKIWRKEDEMNVLERGLAQVAAARPHWRHRLHALLTAGEKLACRLFSAAQTPVHRDFYPDQILTDRRHPARLVLLDFDLCSQSAAALDAGNYLAHVRELALRRFGNADALQAHETAFTGAYLEHAIWTRAEDVRGFLALSLLRHIFLSTRFPGRAHTTVPLLDYCERLTG</sequence>
<dbReference type="Gene3D" id="3.90.1200.10">
    <property type="match status" value="2"/>
</dbReference>
<accession>A0A370QHV3</accession>
<dbReference type="AlphaFoldDB" id="A0A370QHV3"/>
<proteinExistence type="predicted"/>
<evidence type="ECO:0000313" key="3">
    <source>
        <dbReference type="Proteomes" id="UP000254848"/>
    </source>
</evidence>
<dbReference type="InterPro" id="IPR011009">
    <property type="entry name" value="Kinase-like_dom_sf"/>
</dbReference>
<gene>
    <name evidence="2" type="ORF">C8D90_108174</name>
</gene>
<dbReference type="EMBL" id="QRAP01000008">
    <property type="protein sequence ID" value="RDK87899.1"/>
    <property type="molecule type" value="Genomic_DNA"/>
</dbReference>
<protein>
    <submittedName>
        <fullName evidence="2">Phosphotransferase family enzyme</fullName>
    </submittedName>
</protein>
<dbReference type="GO" id="GO:0016740">
    <property type="term" value="F:transferase activity"/>
    <property type="evidence" value="ECO:0007669"/>
    <property type="project" value="UniProtKB-KW"/>
</dbReference>
<dbReference type="InterPro" id="IPR002575">
    <property type="entry name" value="Aminoglycoside_PTrfase"/>
</dbReference>
<organism evidence="2 3">
    <name type="scientific">Enterobacillus tribolii</name>
    <dbReference type="NCBI Taxonomy" id="1487935"/>
    <lineage>
        <taxon>Bacteria</taxon>
        <taxon>Pseudomonadati</taxon>
        <taxon>Pseudomonadota</taxon>
        <taxon>Gammaproteobacteria</taxon>
        <taxon>Enterobacterales</taxon>
        <taxon>Hafniaceae</taxon>
        <taxon>Enterobacillus</taxon>
    </lineage>
</organism>